<dbReference type="Proteomes" id="UP001060085">
    <property type="component" value="Linkage Group LG02"/>
</dbReference>
<protein>
    <submittedName>
        <fullName evidence="1">Uncharacterized protein</fullName>
    </submittedName>
</protein>
<accession>A0ACC0C2A6</accession>
<keyword evidence="2" id="KW-1185">Reference proteome</keyword>
<proteinExistence type="predicted"/>
<evidence type="ECO:0000313" key="1">
    <source>
        <dbReference type="EMBL" id="KAI5679118.1"/>
    </source>
</evidence>
<organism evidence="1 2">
    <name type="scientific">Catharanthus roseus</name>
    <name type="common">Madagascar periwinkle</name>
    <name type="synonym">Vinca rosea</name>
    <dbReference type="NCBI Taxonomy" id="4058"/>
    <lineage>
        <taxon>Eukaryota</taxon>
        <taxon>Viridiplantae</taxon>
        <taxon>Streptophyta</taxon>
        <taxon>Embryophyta</taxon>
        <taxon>Tracheophyta</taxon>
        <taxon>Spermatophyta</taxon>
        <taxon>Magnoliopsida</taxon>
        <taxon>eudicotyledons</taxon>
        <taxon>Gunneridae</taxon>
        <taxon>Pentapetalae</taxon>
        <taxon>asterids</taxon>
        <taxon>lamiids</taxon>
        <taxon>Gentianales</taxon>
        <taxon>Apocynaceae</taxon>
        <taxon>Rauvolfioideae</taxon>
        <taxon>Vinceae</taxon>
        <taxon>Catharanthinae</taxon>
        <taxon>Catharanthus</taxon>
    </lineage>
</organism>
<gene>
    <name evidence="1" type="ORF">M9H77_10068</name>
</gene>
<reference evidence="2" key="1">
    <citation type="journal article" date="2023" name="Nat. Plants">
        <title>Single-cell RNA sequencing provides a high-resolution roadmap for understanding the multicellular compartmentation of specialized metabolism.</title>
        <authorList>
            <person name="Sun S."/>
            <person name="Shen X."/>
            <person name="Li Y."/>
            <person name="Li Y."/>
            <person name="Wang S."/>
            <person name="Li R."/>
            <person name="Zhang H."/>
            <person name="Shen G."/>
            <person name="Guo B."/>
            <person name="Wei J."/>
            <person name="Xu J."/>
            <person name="St-Pierre B."/>
            <person name="Chen S."/>
            <person name="Sun C."/>
        </authorList>
    </citation>
    <scope>NUCLEOTIDE SEQUENCE [LARGE SCALE GENOMIC DNA]</scope>
</reference>
<sequence length="196" mass="21525">MEGTATIAALSRLHPFLPLSSSPHKTNQSIHIPSIHSKISQYYCPKLTSICHAKLNEEVGDASERIKEAIFGNNGIIDDYESDDEEDNTESSIDLLFRFLQSMFKKVSKRARKASRSILPDVISPQLVSFAVDGVLLLASLSILKALLEVVCTLGGTVFVAILLLRLVWSAVSYFQPNGTASNQRNSSYGRTQPQA</sequence>
<comment type="caution">
    <text evidence="1">The sequence shown here is derived from an EMBL/GenBank/DDBJ whole genome shotgun (WGS) entry which is preliminary data.</text>
</comment>
<evidence type="ECO:0000313" key="2">
    <source>
        <dbReference type="Proteomes" id="UP001060085"/>
    </source>
</evidence>
<name>A0ACC0C2A6_CATRO</name>
<dbReference type="EMBL" id="CM044702">
    <property type="protein sequence ID" value="KAI5679118.1"/>
    <property type="molecule type" value="Genomic_DNA"/>
</dbReference>